<protein>
    <submittedName>
        <fullName evidence="2">Uncharacterized protein</fullName>
    </submittedName>
</protein>
<dbReference type="Proteomes" id="UP000585614">
    <property type="component" value="Unassembled WGS sequence"/>
</dbReference>
<dbReference type="EMBL" id="JACAGC010000012">
    <property type="protein sequence ID" value="KAF6327562.1"/>
    <property type="molecule type" value="Genomic_DNA"/>
</dbReference>
<gene>
    <name evidence="2" type="ORF">mRhiFer1_008277</name>
</gene>
<feature type="compositionally biased region" description="Basic residues" evidence="1">
    <location>
        <begin position="89"/>
        <end position="104"/>
    </location>
</feature>
<evidence type="ECO:0000256" key="1">
    <source>
        <dbReference type="SAM" id="MobiDB-lite"/>
    </source>
</evidence>
<name>A0A7J7VQW7_RHIFE</name>
<comment type="caution">
    <text evidence="2">The sequence shown here is derived from an EMBL/GenBank/DDBJ whole genome shotgun (WGS) entry which is preliminary data.</text>
</comment>
<evidence type="ECO:0000313" key="3">
    <source>
        <dbReference type="Proteomes" id="UP000585614"/>
    </source>
</evidence>
<feature type="compositionally biased region" description="Low complexity" evidence="1">
    <location>
        <begin position="169"/>
        <end position="181"/>
    </location>
</feature>
<feature type="compositionally biased region" description="Basic and acidic residues" evidence="1">
    <location>
        <begin position="105"/>
        <end position="117"/>
    </location>
</feature>
<dbReference type="AlphaFoldDB" id="A0A7J7VQW7"/>
<accession>A0A7J7VQW7</accession>
<reference evidence="2 3" key="1">
    <citation type="journal article" date="2020" name="Nature">
        <title>Six reference-quality genomes reveal evolution of bat adaptations.</title>
        <authorList>
            <person name="Jebb D."/>
            <person name="Huang Z."/>
            <person name="Pippel M."/>
            <person name="Hughes G.M."/>
            <person name="Lavrichenko K."/>
            <person name="Devanna P."/>
            <person name="Winkler S."/>
            <person name="Jermiin L.S."/>
            <person name="Skirmuntt E.C."/>
            <person name="Katzourakis A."/>
            <person name="Burkitt-Gray L."/>
            <person name="Ray D.A."/>
            <person name="Sullivan K.A.M."/>
            <person name="Roscito J.G."/>
            <person name="Kirilenko B.M."/>
            <person name="Davalos L.M."/>
            <person name="Corthals A.P."/>
            <person name="Power M.L."/>
            <person name="Jones G."/>
            <person name="Ransome R.D."/>
            <person name="Dechmann D.K.N."/>
            <person name="Locatelli A.G."/>
            <person name="Puechmaille S.J."/>
            <person name="Fedrigo O."/>
            <person name="Jarvis E.D."/>
            <person name="Hiller M."/>
            <person name="Vernes S.C."/>
            <person name="Myers E.W."/>
            <person name="Teeling E.C."/>
        </authorList>
    </citation>
    <scope>NUCLEOTIDE SEQUENCE [LARGE SCALE GENOMIC DNA]</scope>
    <source>
        <strain evidence="2">MRhiFer1</strain>
        <tissue evidence="2">Lung</tissue>
    </source>
</reference>
<feature type="region of interest" description="Disordered" evidence="1">
    <location>
        <begin position="68"/>
        <end position="145"/>
    </location>
</feature>
<feature type="region of interest" description="Disordered" evidence="1">
    <location>
        <begin position="161"/>
        <end position="228"/>
    </location>
</feature>
<evidence type="ECO:0000313" key="2">
    <source>
        <dbReference type="EMBL" id="KAF6327562.1"/>
    </source>
</evidence>
<organism evidence="2 3">
    <name type="scientific">Rhinolophus ferrumequinum</name>
    <name type="common">Greater horseshoe bat</name>
    <dbReference type="NCBI Taxonomy" id="59479"/>
    <lineage>
        <taxon>Eukaryota</taxon>
        <taxon>Metazoa</taxon>
        <taxon>Chordata</taxon>
        <taxon>Craniata</taxon>
        <taxon>Vertebrata</taxon>
        <taxon>Euteleostomi</taxon>
        <taxon>Mammalia</taxon>
        <taxon>Eutheria</taxon>
        <taxon>Laurasiatheria</taxon>
        <taxon>Chiroptera</taxon>
        <taxon>Yinpterochiroptera</taxon>
        <taxon>Rhinolophoidea</taxon>
        <taxon>Rhinolophidae</taxon>
        <taxon>Rhinolophinae</taxon>
        <taxon>Rhinolophus</taxon>
    </lineage>
</organism>
<proteinExistence type="predicted"/>
<sequence length="228" mass="24508">MTRPPLPSNWYSVCRLGAFVFQENSSVSVRERKRNLACHGCSFPLPLSPSNSTLLAVNLWERSGAGSYRHTNTTTQHPFPFSEGLEGKPRRRTSCHRMGTQRRPLKSDRRAHDREVGAPKLSPPPRPITEERPGLPPRPGDLLHAGAGRILGERGFGCTAAGGSGPQNARPTRAGGPAACAPRRDTDGCSRCGAARGVGEVTWPGAGDPVGIREPRDLRPPSSNRAPS</sequence>